<evidence type="ECO:0000256" key="2">
    <source>
        <dbReference type="ARBA" id="ARBA00022475"/>
    </source>
</evidence>
<feature type="domain" description="EamA" evidence="7">
    <location>
        <begin position="10"/>
        <end position="139"/>
    </location>
</feature>
<feature type="transmembrane region" description="Helical" evidence="6">
    <location>
        <begin position="216"/>
        <end position="234"/>
    </location>
</feature>
<feature type="transmembrane region" description="Helical" evidence="6">
    <location>
        <begin position="125"/>
        <end position="145"/>
    </location>
</feature>
<dbReference type="PANTHER" id="PTHR32322">
    <property type="entry name" value="INNER MEMBRANE TRANSPORTER"/>
    <property type="match status" value="1"/>
</dbReference>
<protein>
    <submittedName>
        <fullName evidence="9">Unannotated protein</fullName>
    </submittedName>
</protein>
<dbReference type="InterPro" id="IPR000620">
    <property type="entry name" value="EamA_dom"/>
</dbReference>
<keyword evidence="4 6" id="KW-1133">Transmembrane helix</keyword>
<sequence length="294" mass="30910">MRAARLYVPVVLAVAFWATNFAFSPVVLESIGPIQLTGVRWFISLVALVPLAMIMEKVTRAVIVAEWKTHVVQALLGYVGYTLLLYYALGVTSPVSAAVLVSLNPATIAIAARFVLHENLSTRTVVGIVISFVGAVVVVLGSGVAGEFTVSYGDVLLLLATVLWTAYSMVSPRITTPPITATAVQAGISGIIMIPVMAIDIALGNGAWLSLDGFDWLGIAWIGFIPSAGAYFLWNISSSLIGPTRTGAFLNLIPVFTALLVVLFGGSVTLTQLAGGALVLLGVTYANRTARTVS</sequence>
<evidence type="ECO:0000256" key="1">
    <source>
        <dbReference type="ARBA" id="ARBA00004651"/>
    </source>
</evidence>
<dbReference type="SUPFAM" id="SSF103481">
    <property type="entry name" value="Multidrug resistance efflux transporter EmrE"/>
    <property type="match status" value="2"/>
</dbReference>
<dbReference type="EMBL" id="CAFBLF010000079">
    <property type="protein sequence ID" value="CAB4865519.1"/>
    <property type="molecule type" value="Genomic_DNA"/>
</dbReference>
<feature type="transmembrane region" description="Helical" evidence="6">
    <location>
        <begin position="67"/>
        <end position="89"/>
    </location>
</feature>
<dbReference type="EMBL" id="CAEZTZ010000018">
    <property type="protein sequence ID" value="CAB4580117.1"/>
    <property type="molecule type" value="Genomic_DNA"/>
</dbReference>
<dbReference type="Pfam" id="PF00892">
    <property type="entry name" value="EamA"/>
    <property type="match status" value="2"/>
</dbReference>
<feature type="transmembrane region" description="Helical" evidence="6">
    <location>
        <begin position="151"/>
        <end position="170"/>
    </location>
</feature>
<reference evidence="9" key="1">
    <citation type="submission" date="2020-05" db="EMBL/GenBank/DDBJ databases">
        <authorList>
            <person name="Chiriac C."/>
            <person name="Salcher M."/>
            <person name="Ghai R."/>
            <person name="Kavagutti S V."/>
        </authorList>
    </citation>
    <scope>NUCLEOTIDE SEQUENCE</scope>
</reference>
<feature type="transmembrane region" description="Helical" evidence="6">
    <location>
        <begin position="95"/>
        <end position="116"/>
    </location>
</feature>
<evidence type="ECO:0000256" key="4">
    <source>
        <dbReference type="ARBA" id="ARBA00022989"/>
    </source>
</evidence>
<organism evidence="9">
    <name type="scientific">freshwater metagenome</name>
    <dbReference type="NCBI Taxonomy" id="449393"/>
    <lineage>
        <taxon>unclassified sequences</taxon>
        <taxon>metagenomes</taxon>
        <taxon>ecological metagenomes</taxon>
    </lineage>
</organism>
<evidence type="ECO:0000256" key="5">
    <source>
        <dbReference type="ARBA" id="ARBA00023136"/>
    </source>
</evidence>
<accession>A0A6J7DAR4</accession>
<evidence type="ECO:0000313" key="8">
    <source>
        <dbReference type="EMBL" id="CAB4580117.1"/>
    </source>
</evidence>
<evidence type="ECO:0000313" key="9">
    <source>
        <dbReference type="EMBL" id="CAB4865519.1"/>
    </source>
</evidence>
<keyword evidence="5 6" id="KW-0472">Membrane</keyword>
<dbReference type="InterPro" id="IPR050638">
    <property type="entry name" value="AA-Vitamin_Transporters"/>
</dbReference>
<dbReference type="AlphaFoldDB" id="A0A6J7DAR4"/>
<evidence type="ECO:0000256" key="6">
    <source>
        <dbReference type="SAM" id="Phobius"/>
    </source>
</evidence>
<evidence type="ECO:0000256" key="3">
    <source>
        <dbReference type="ARBA" id="ARBA00022692"/>
    </source>
</evidence>
<dbReference type="InterPro" id="IPR037185">
    <property type="entry name" value="EmrE-like"/>
</dbReference>
<feature type="domain" description="EamA" evidence="7">
    <location>
        <begin position="152"/>
        <end position="285"/>
    </location>
</feature>
<feature type="transmembrane region" description="Helical" evidence="6">
    <location>
        <begin position="246"/>
        <end position="264"/>
    </location>
</feature>
<evidence type="ECO:0000259" key="7">
    <source>
        <dbReference type="Pfam" id="PF00892"/>
    </source>
</evidence>
<comment type="subcellular location">
    <subcellularLocation>
        <location evidence="1">Cell membrane</location>
        <topology evidence="1">Multi-pass membrane protein</topology>
    </subcellularLocation>
</comment>
<feature type="transmembrane region" description="Helical" evidence="6">
    <location>
        <begin position="38"/>
        <end position="55"/>
    </location>
</feature>
<feature type="transmembrane region" description="Helical" evidence="6">
    <location>
        <begin position="182"/>
        <end position="204"/>
    </location>
</feature>
<gene>
    <name evidence="8" type="ORF">UFOPK1767_00251</name>
    <name evidence="9" type="ORF">UFOPK3339_00624</name>
</gene>
<dbReference type="GO" id="GO:0005886">
    <property type="term" value="C:plasma membrane"/>
    <property type="evidence" value="ECO:0007669"/>
    <property type="project" value="UniProtKB-SubCell"/>
</dbReference>
<keyword evidence="3 6" id="KW-0812">Transmembrane</keyword>
<proteinExistence type="predicted"/>
<keyword evidence="2" id="KW-1003">Cell membrane</keyword>
<name>A0A6J7DAR4_9ZZZZ</name>
<dbReference type="PANTHER" id="PTHR32322:SF18">
    <property type="entry name" value="S-ADENOSYLMETHIONINE_S-ADENOSYLHOMOCYSTEINE TRANSPORTER"/>
    <property type="match status" value="1"/>
</dbReference>